<proteinExistence type="predicted"/>
<dbReference type="OrthoDB" id="9814788at2"/>
<gene>
    <name evidence="3" type="ORF">FJQ54_00460</name>
</gene>
<organism evidence="3 4">
    <name type="scientific">Sandaracinobacter neustonicus</name>
    <dbReference type="NCBI Taxonomy" id="1715348"/>
    <lineage>
        <taxon>Bacteria</taxon>
        <taxon>Pseudomonadati</taxon>
        <taxon>Pseudomonadota</taxon>
        <taxon>Alphaproteobacteria</taxon>
        <taxon>Sphingomonadales</taxon>
        <taxon>Sphingosinicellaceae</taxon>
        <taxon>Sandaracinobacter</taxon>
    </lineage>
</organism>
<evidence type="ECO:0000259" key="1">
    <source>
        <dbReference type="Pfam" id="PF01968"/>
    </source>
</evidence>
<keyword evidence="4" id="KW-1185">Reference proteome</keyword>
<feature type="domain" description="Hydantoinase/oxoprolinase N-terminal" evidence="2">
    <location>
        <begin position="7"/>
        <end position="175"/>
    </location>
</feature>
<dbReference type="Pfam" id="PF01968">
    <property type="entry name" value="Hydantoinase_A"/>
    <property type="match status" value="1"/>
</dbReference>
<dbReference type="EMBL" id="VFSU01000004">
    <property type="protein sequence ID" value="TPE64952.1"/>
    <property type="molecule type" value="Genomic_DNA"/>
</dbReference>
<dbReference type="RefSeq" id="WP_140926276.1">
    <property type="nucleotide sequence ID" value="NZ_VFSU01000004.1"/>
</dbReference>
<accession>A0A501XVZ5</accession>
<dbReference type="InterPro" id="IPR002821">
    <property type="entry name" value="Hydantoinase_A"/>
</dbReference>
<dbReference type="PANTHER" id="PTHR11365:SF10">
    <property type="entry name" value="HYDANTOINASE_OXOPROLINASE"/>
    <property type="match status" value="1"/>
</dbReference>
<dbReference type="GO" id="GO:0016787">
    <property type="term" value="F:hydrolase activity"/>
    <property type="evidence" value="ECO:0007669"/>
    <property type="project" value="InterPro"/>
</dbReference>
<name>A0A501XVZ5_9SPHN</name>
<dbReference type="AlphaFoldDB" id="A0A501XVZ5"/>
<dbReference type="Pfam" id="PF05378">
    <property type="entry name" value="Hydant_A_N"/>
    <property type="match status" value="1"/>
</dbReference>
<evidence type="ECO:0000313" key="4">
    <source>
        <dbReference type="Proteomes" id="UP000319897"/>
    </source>
</evidence>
<dbReference type="PANTHER" id="PTHR11365">
    <property type="entry name" value="5-OXOPROLINASE RELATED"/>
    <property type="match status" value="1"/>
</dbReference>
<sequence length="530" mass="54896">MRLERLRLGIDVGGTNTDAVLMQGNQVVGAVKRFTTGDVSDGVVNAVRALLALDGVQPSAIEAVMIGTTQFVNAFIQRRDLAPVAAIRIGLPTGDGIPPFCDWPADARAAVGGRYWMIRGGAHHDGQEFAELDMDALATAVQDARSNGIDCFALSATFAPVRPDIEERAARLVRELAPGAHVTCSAQVGGLGILDRENAAIINASLAPLAVRVIGALRTAFDTLSIHAPLFISQNDGTLISTAMATEYPILTCSAGPTNSIRGAAFLSGLTDAIVADIGGTTTDIGFLRNGFPRETASPDRIGGVRTNFRMPDVLSIGLGGGSHVTEVDGRVRAGPRSVGYRLQTEGLVFGGSTLTATDIAVRSGHAEVGDPTLLAGVTDELVNHALDDMHAQIEEAIDQIKVSAAPLPLILVGGGSILVSRSLKGTSKTIRPENASVANAVGAAIALVSGRADRMFDYGKIGREAALKEARAEAVAAAVSAGAEAGEVEVVDVQELKLTHMESTMMQVKVRAVGPLALGSGLRLAVGGQ</sequence>
<protein>
    <submittedName>
        <fullName evidence="3">Hydantoinase/oxoprolinase family protein</fullName>
    </submittedName>
</protein>
<feature type="domain" description="Hydantoinase A/oxoprolinase" evidence="1">
    <location>
        <begin position="196"/>
        <end position="363"/>
    </location>
</feature>
<dbReference type="InterPro" id="IPR045079">
    <property type="entry name" value="Oxoprolinase-like"/>
</dbReference>
<reference evidence="3 4" key="1">
    <citation type="submission" date="2019-06" db="EMBL/GenBank/DDBJ databases">
        <authorList>
            <person name="Lee I."/>
            <person name="Jang G.I."/>
            <person name="Hwang C.Y."/>
        </authorList>
    </citation>
    <scope>NUCLEOTIDE SEQUENCE [LARGE SCALE GENOMIC DNA]</scope>
    <source>
        <strain evidence="3 4">PAMC 28131</strain>
    </source>
</reference>
<dbReference type="InterPro" id="IPR043129">
    <property type="entry name" value="ATPase_NBD"/>
</dbReference>
<evidence type="ECO:0000313" key="3">
    <source>
        <dbReference type="EMBL" id="TPE64952.1"/>
    </source>
</evidence>
<dbReference type="Proteomes" id="UP000319897">
    <property type="component" value="Unassembled WGS sequence"/>
</dbReference>
<comment type="caution">
    <text evidence="3">The sequence shown here is derived from an EMBL/GenBank/DDBJ whole genome shotgun (WGS) entry which is preliminary data.</text>
</comment>
<evidence type="ECO:0000259" key="2">
    <source>
        <dbReference type="Pfam" id="PF05378"/>
    </source>
</evidence>
<dbReference type="InterPro" id="IPR008040">
    <property type="entry name" value="Hydant_A_N"/>
</dbReference>
<dbReference type="SUPFAM" id="SSF53067">
    <property type="entry name" value="Actin-like ATPase domain"/>
    <property type="match status" value="2"/>
</dbReference>